<sequence length="66" mass="7801">MKPVGSYMSRVFHLSSRSQVDLRVDYMDAYSRRFVAPYEIAVESTVKQFFFSIPKFAIWMLQLESL</sequence>
<protein>
    <submittedName>
        <fullName evidence="1">Uncharacterized protein</fullName>
    </submittedName>
</protein>
<reference evidence="1" key="1">
    <citation type="submission" date="2020-02" db="EMBL/GenBank/DDBJ databases">
        <authorList>
            <person name="Meier V. D."/>
        </authorList>
    </citation>
    <scope>NUCLEOTIDE SEQUENCE</scope>
    <source>
        <strain evidence="1">AVDCRST_MAG96</strain>
    </source>
</reference>
<accession>A0A6J4TRG4</accession>
<name>A0A6J4TRG4_9BACT</name>
<gene>
    <name evidence="1" type="ORF">AVDCRST_MAG96-3493</name>
</gene>
<organism evidence="1">
    <name type="scientific">uncultured Segetibacter sp</name>
    <dbReference type="NCBI Taxonomy" id="481133"/>
    <lineage>
        <taxon>Bacteria</taxon>
        <taxon>Pseudomonadati</taxon>
        <taxon>Bacteroidota</taxon>
        <taxon>Chitinophagia</taxon>
        <taxon>Chitinophagales</taxon>
        <taxon>Chitinophagaceae</taxon>
        <taxon>Segetibacter</taxon>
        <taxon>environmental samples</taxon>
    </lineage>
</organism>
<proteinExistence type="predicted"/>
<evidence type="ECO:0000313" key="1">
    <source>
        <dbReference type="EMBL" id="CAA9530061.1"/>
    </source>
</evidence>
<dbReference type="AlphaFoldDB" id="A0A6J4TRG4"/>
<dbReference type="EMBL" id="CADCVN010001365">
    <property type="protein sequence ID" value="CAA9530061.1"/>
    <property type="molecule type" value="Genomic_DNA"/>
</dbReference>